<keyword evidence="14" id="KW-1185">Reference proteome</keyword>
<evidence type="ECO:0000256" key="9">
    <source>
        <dbReference type="PIRSR" id="PIRSR601088-3"/>
    </source>
</evidence>
<evidence type="ECO:0000256" key="5">
    <source>
        <dbReference type="ARBA" id="ARBA00023211"/>
    </source>
</evidence>
<dbReference type="GO" id="GO:0016616">
    <property type="term" value="F:oxidoreductase activity, acting on the CH-OH group of donors, NAD or NADP as acceptor"/>
    <property type="evidence" value="ECO:0007669"/>
    <property type="project" value="InterPro"/>
</dbReference>
<accession>A0A4R7ZHA6</accession>
<proteinExistence type="inferred from homology"/>
<feature type="active site" description="Proton donor" evidence="7">
    <location>
        <position position="171"/>
    </location>
</feature>
<comment type="caution">
    <text evidence="13">The sequence shown here is derived from an EMBL/GenBank/DDBJ whole genome shotgun (WGS) entry which is preliminary data.</text>
</comment>
<feature type="binding site" evidence="9">
    <location>
        <position position="170"/>
    </location>
    <ligand>
        <name>Mn(2+)</name>
        <dbReference type="ChEBI" id="CHEBI:29035"/>
    </ligand>
</feature>
<name>A0A4R7ZHA6_9FIRM</name>
<dbReference type="InterPro" id="IPR036291">
    <property type="entry name" value="NAD(P)-bd_dom_sf"/>
</dbReference>
<evidence type="ECO:0000256" key="7">
    <source>
        <dbReference type="PIRSR" id="PIRSR601088-1"/>
    </source>
</evidence>
<evidence type="ECO:0000313" key="14">
    <source>
        <dbReference type="Proteomes" id="UP000294743"/>
    </source>
</evidence>
<dbReference type="Pfam" id="PF11975">
    <property type="entry name" value="Glyco_hydro_4C"/>
    <property type="match status" value="1"/>
</dbReference>
<keyword evidence="9" id="KW-0533">Nickel</keyword>
<evidence type="ECO:0000256" key="10">
    <source>
        <dbReference type="PIRSR" id="PIRSR601088-4"/>
    </source>
</evidence>
<dbReference type="PROSITE" id="PS01324">
    <property type="entry name" value="GLYCOSYL_HYDROL_F4"/>
    <property type="match status" value="1"/>
</dbReference>
<dbReference type="PRINTS" id="PR00732">
    <property type="entry name" value="GLHYDRLASE4"/>
</dbReference>
<comment type="cofactor">
    <cofactor evidence="11">
        <name>NAD(+)</name>
        <dbReference type="ChEBI" id="CHEBI:57540"/>
    </cofactor>
    <text evidence="11">Binds 1 NAD(+) per subunit.</text>
</comment>
<sequence>MKKYTICIIGGGSRYTPDMLTMLCNQKERFPLAKIVFYDNEAERQELVGKYAEILFNEYYPGVEVVYTTDPEEAYTGIDFALMQIRAGRLKMRASDEKIAIKHGCLGQETCGAGGFAYGMRSVPAVIDIIKDIRKYAPEAWILNYSNPAAIVAQATEKVFPEDHRIINICDMPIAIMDMYANVLGKKRKDFEPRYFGLNHFGWFTNIYDVKTGHDYLPELRNILKTPKEFKTEKLFEEPSWKATFDFMSTMISDYDEYLPNTYMQYYLYPQKMFKKQDINHTRADEVMEGNEKEVYETLEAVVKLGKIKGTAYEPEPDAGCHAEYIVDLATALANNSNEIFLIITKNNGTCSNLDPDMMVEVPCRVGTYGVEAISVGEVPTFYKGLIENQHAYEKLTAEAALEGDYMKALKALVLNRAVVNTDVAKALLDDYIEANKGYWTELK</sequence>
<dbReference type="InterPro" id="IPR015955">
    <property type="entry name" value="Lactate_DH/Glyco_Ohase_4_C"/>
</dbReference>
<gene>
    <name evidence="13" type="ORF">EDD63_1233</name>
</gene>
<dbReference type="Pfam" id="PF02056">
    <property type="entry name" value="Glyco_hydro_4"/>
    <property type="match status" value="1"/>
</dbReference>
<keyword evidence="3 11" id="KW-0378">Hydrolase</keyword>
<dbReference type="PANTHER" id="PTHR32092">
    <property type="entry name" value="6-PHOSPHO-BETA-GLUCOSIDASE-RELATED"/>
    <property type="match status" value="1"/>
</dbReference>
<dbReference type="PANTHER" id="PTHR32092:SF14">
    <property type="entry name" value="MALTOSE-6'-PHOSPHATE GLUCOSIDASE"/>
    <property type="match status" value="1"/>
</dbReference>
<keyword evidence="9" id="KW-0170">Cobalt</keyword>
<dbReference type="InterPro" id="IPR022616">
    <property type="entry name" value="Glyco_hydro_4_C"/>
</dbReference>
<protein>
    <submittedName>
        <fullName evidence="13">Maltose-6-phosphate glucosidase</fullName>
    </submittedName>
</protein>
<dbReference type="GO" id="GO:0004553">
    <property type="term" value="F:hydrolase activity, hydrolyzing O-glycosyl compounds"/>
    <property type="evidence" value="ECO:0007669"/>
    <property type="project" value="InterPro"/>
</dbReference>
<evidence type="ECO:0000256" key="8">
    <source>
        <dbReference type="PIRSR" id="PIRSR601088-2"/>
    </source>
</evidence>
<organism evidence="13 14">
    <name type="scientific">Breznakia blatticola</name>
    <dbReference type="NCBI Taxonomy" id="1754012"/>
    <lineage>
        <taxon>Bacteria</taxon>
        <taxon>Bacillati</taxon>
        <taxon>Bacillota</taxon>
        <taxon>Erysipelotrichia</taxon>
        <taxon>Erysipelotrichales</taxon>
        <taxon>Erysipelotrichaceae</taxon>
        <taxon>Breznakia</taxon>
    </lineage>
</organism>
<evidence type="ECO:0000259" key="12">
    <source>
        <dbReference type="Pfam" id="PF11975"/>
    </source>
</evidence>
<dbReference type="GO" id="GO:0046872">
    <property type="term" value="F:metal ion binding"/>
    <property type="evidence" value="ECO:0007669"/>
    <property type="project" value="UniProtKB-KW"/>
</dbReference>
<evidence type="ECO:0000256" key="2">
    <source>
        <dbReference type="ARBA" id="ARBA00022723"/>
    </source>
</evidence>
<keyword evidence="5 9" id="KW-0464">Manganese</keyword>
<dbReference type="Gene3D" id="3.40.50.720">
    <property type="entry name" value="NAD(P)-binding Rossmann-like Domain"/>
    <property type="match status" value="1"/>
</dbReference>
<keyword evidence="2 9" id="KW-0479">Metal-binding</keyword>
<keyword evidence="9" id="KW-0408">Iron</keyword>
<keyword evidence="4 11" id="KW-0520">NAD</keyword>
<feature type="active site" description="Proton acceptor" evidence="7">
    <location>
        <position position="263"/>
    </location>
</feature>
<evidence type="ECO:0000256" key="1">
    <source>
        <dbReference type="ARBA" id="ARBA00010141"/>
    </source>
</evidence>
<dbReference type="RefSeq" id="WP_134169849.1">
    <property type="nucleotide sequence ID" value="NZ_SODD01000023.1"/>
</dbReference>
<reference evidence="13 14" key="1">
    <citation type="submission" date="2019-03" db="EMBL/GenBank/DDBJ databases">
        <title>Genomic Encyclopedia of Type Strains, Phase IV (KMG-IV): sequencing the most valuable type-strain genomes for metagenomic binning, comparative biology and taxonomic classification.</title>
        <authorList>
            <person name="Goeker M."/>
        </authorList>
    </citation>
    <scope>NUCLEOTIDE SEQUENCE [LARGE SCALE GENOMIC DNA]</scope>
    <source>
        <strain evidence="13 14">DSM 28867</strain>
    </source>
</reference>
<evidence type="ECO:0000256" key="11">
    <source>
        <dbReference type="RuleBase" id="RU361152"/>
    </source>
</evidence>
<evidence type="ECO:0000313" key="13">
    <source>
        <dbReference type="EMBL" id="TDW16446.1"/>
    </source>
</evidence>
<feature type="binding site" evidence="8">
    <location>
        <position position="283"/>
    </location>
    <ligand>
        <name>substrate</name>
    </ligand>
</feature>
<feature type="domain" description="Glycosyl hydrolase family 4 C-terminal" evidence="12">
    <location>
        <begin position="195"/>
        <end position="419"/>
    </location>
</feature>
<evidence type="ECO:0000256" key="3">
    <source>
        <dbReference type="ARBA" id="ARBA00022801"/>
    </source>
</evidence>
<dbReference type="InterPro" id="IPR019802">
    <property type="entry name" value="GlycHydrolase_4_CS"/>
</dbReference>
<dbReference type="SUPFAM" id="SSF51735">
    <property type="entry name" value="NAD(P)-binding Rossmann-fold domains"/>
    <property type="match status" value="1"/>
</dbReference>
<dbReference type="GO" id="GO:0005975">
    <property type="term" value="P:carbohydrate metabolic process"/>
    <property type="evidence" value="ECO:0007669"/>
    <property type="project" value="InterPro"/>
</dbReference>
<dbReference type="SUPFAM" id="SSF56327">
    <property type="entry name" value="LDH C-terminal domain-like"/>
    <property type="match status" value="1"/>
</dbReference>
<feature type="site" description="Increases basicity of active site Tyr" evidence="10">
    <location>
        <position position="109"/>
    </location>
</feature>
<evidence type="ECO:0000256" key="4">
    <source>
        <dbReference type="ARBA" id="ARBA00023027"/>
    </source>
</evidence>
<comment type="similarity">
    <text evidence="1 11">Belongs to the glycosyl hydrolase 4 family.</text>
</comment>
<dbReference type="InterPro" id="IPR001088">
    <property type="entry name" value="Glyco_hydro_4"/>
</dbReference>
<dbReference type="EMBL" id="SODD01000023">
    <property type="protein sequence ID" value="TDW16446.1"/>
    <property type="molecule type" value="Genomic_DNA"/>
</dbReference>
<dbReference type="Gene3D" id="3.90.110.10">
    <property type="entry name" value="Lactate dehydrogenase/glycoside hydrolase, family 4, C-terminal"/>
    <property type="match status" value="1"/>
</dbReference>
<dbReference type="OrthoDB" id="9808275at2"/>
<dbReference type="Proteomes" id="UP000294743">
    <property type="component" value="Unassembled WGS sequence"/>
</dbReference>
<dbReference type="AlphaFoldDB" id="A0A4R7ZHA6"/>
<keyword evidence="6 11" id="KW-0326">Glycosidase</keyword>
<feature type="binding site" evidence="8">
    <location>
        <position position="93"/>
    </location>
    <ligand>
        <name>substrate</name>
    </ligand>
</feature>
<evidence type="ECO:0000256" key="6">
    <source>
        <dbReference type="ARBA" id="ARBA00023295"/>
    </source>
</evidence>
<feature type="binding site" evidence="8">
    <location>
        <position position="147"/>
    </location>
    <ligand>
        <name>substrate</name>
    </ligand>
</feature>
<feature type="binding site" evidence="9">
    <location>
        <position position="200"/>
    </location>
    <ligand>
        <name>Mn(2+)</name>
        <dbReference type="ChEBI" id="CHEBI:29035"/>
    </ligand>
</feature>